<feature type="domain" description="Flagellar hook-associated protein 2 N-terminal" evidence="6">
    <location>
        <begin position="9"/>
        <end position="110"/>
    </location>
</feature>
<comment type="subcellular location">
    <subcellularLocation>
        <location evidence="5">Secreted</location>
    </subcellularLocation>
    <subcellularLocation>
        <location evidence="5">Bacterial flagellum</location>
    </subcellularLocation>
</comment>
<dbReference type="AlphaFoldDB" id="A0A1I1KIR2"/>
<comment type="subunit">
    <text evidence="2 5">Homopentamer.</text>
</comment>
<keyword evidence="8" id="KW-0969">Cilium</keyword>
<organism evidence="8 9">
    <name type="scientific">Clostridium uliginosum</name>
    <dbReference type="NCBI Taxonomy" id="119641"/>
    <lineage>
        <taxon>Bacteria</taxon>
        <taxon>Bacillati</taxon>
        <taxon>Bacillota</taxon>
        <taxon>Clostridia</taxon>
        <taxon>Eubacteriales</taxon>
        <taxon>Clostridiaceae</taxon>
        <taxon>Clostridium</taxon>
    </lineage>
</organism>
<evidence type="ECO:0000256" key="5">
    <source>
        <dbReference type="RuleBase" id="RU362066"/>
    </source>
</evidence>
<dbReference type="GO" id="GO:0005576">
    <property type="term" value="C:extracellular region"/>
    <property type="evidence" value="ECO:0007669"/>
    <property type="project" value="UniProtKB-SubCell"/>
</dbReference>
<dbReference type="PANTHER" id="PTHR30288:SF0">
    <property type="entry name" value="FLAGELLAR HOOK-ASSOCIATED PROTEIN 2"/>
    <property type="match status" value="1"/>
</dbReference>
<protein>
    <recommendedName>
        <fullName evidence="5">Flagellar hook-associated protein 2</fullName>
        <shortName evidence="5">HAP2</shortName>
    </recommendedName>
    <alternativeName>
        <fullName evidence="5">Flagellar cap protein</fullName>
    </alternativeName>
</protein>
<feature type="coiled-coil region" evidence="5">
    <location>
        <begin position="465"/>
        <end position="492"/>
    </location>
</feature>
<dbReference type="GO" id="GO:0071973">
    <property type="term" value="P:bacterial-type flagellum-dependent cell motility"/>
    <property type="evidence" value="ECO:0007669"/>
    <property type="project" value="TreeGrafter"/>
</dbReference>
<evidence type="ECO:0000256" key="3">
    <source>
        <dbReference type="ARBA" id="ARBA00023054"/>
    </source>
</evidence>
<feature type="domain" description="Flagellar hook-associated protein 2 C-terminal" evidence="7">
    <location>
        <begin position="245"/>
        <end position="509"/>
    </location>
</feature>
<evidence type="ECO:0000259" key="6">
    <source>
        <dbReference type="Pfam" id="PF02465"/>
    </source>
</evidence>
<evidence type="ECO:0000259" key="7">
    <source>
        <dbReference type="Pfam" id="PF07195"/>
    </source>
</evidence>
<keyword evidence="9" id="KW-1185">Reference proteome</keyword>
<dbReference type="STRING" id="119641.SAMN05421842_10628"/>
<name>A0A1I1KIR2_9CLOT</name>
<dbReference type="GO" id="GO:0009424">
    <property type="term" value="C:bacterial-type flagellum hook"/>
    <property type="evidence" value="ECO:0007669"/>
    <property type="project" value="UniProtKB-UniRule"/>
</dbReference>
<keyword evidence="3 5" id="KW-0175">Coiled coil</keyword>
<evidence type="ECO:0000256" key="4">
    <source>
        <dbReference type="ARBA" id="ARBA00023143"/>
    </source>
</evidence>
<dbReference type="Pfam" id="PF02465">
    <property type="entry name" value="FliD_N"/>
    <property type="match status" value="1"/>
</dbReference>
<comment type="similarity">
    <text evidence="1 5">Belongs to the FliD family.</text>
</comment>
<dbReference type="EMBL" id="FOMG01000006">
    <property type="protein sequence ID" value="SFC60659.1"/>
    <property type="molecule type" value="Genomic_DNA"/>
</dbReference>
<dbReference type="InterPro" id="IPR040026">
    <property type="entry name" value="FliD"/>
</dbReference>
<keyword evidence="8" id="KW-0282">Flagellum</keyword>
<gene>
    <name evidence="8" type="ORF">SAMN05421842_10628</name>
</gene>
<dbReference type="Proteomes" id="UP000199263">
    <property type="component" value="Unassembled WGS sequence"/>
</dbReference>
<dbReference type="PANTHER" id="PTHR30288">
    <property type="entry name" value="FLAGELLAR CAP/ASSEMBLY PROTEIN FLID"/>
    <property type="match status" value="1"/>
</dbReference>
<reference evidence="8 9" key="1">
    <citation type="submission" date="2016-10" db="EMBL/GenBank/DDBJ databases">
        <authorList>
            <person name="de Groot N.N."/>
        </authorList>
    </citation>
    <scope>NUCLEOTIDE SEQUENCE [LARGE SCALE GENOMIC DNA]</scope>
    <source>
        <strain evidence="8 9">DSM 12992</strain>
    </source>
</reference>
<accession>A0A1I1KIR2</accession>
<proteinExistence type="inferred from homology"/>
<keyword evidence="4 5" id="KW-0975">Bacterial flagellum</keyword>
<evidence type="ECO:0000256" key="1">
    <source>
        <dbReference type="ARBA" id="ARBA00009764"/>
    </source>
</evidence>
<dbReference type="InterPro" id="IPR003481">
    <property type="entry name" value="FliD_N"/>
</dbReference>
<sequence>MRITGLSGSGLDIDTMVKDTMKPYQMKVDQTIQKQDVTKIKQQLYRDVMTQSSDFFNKYLDISKSDSLLLSGNYKSVAFTSSNDSAVTATSSSEAILDNYNVKVTQLAAKASTTLKDTVGVGQQTLTTSAGVPITFNVVNNLSTAKDNATATIDNFNKAIENAKKGSLSADQLKSLNITGKYSDFSKGIVFTANDFGQGDFTIDGKDGAGTPYTTLKATDKYLNATITNSKGDPSYNITNDNKLTSNTATIDGVTFTFNNITTTDATLTGKRDVTEIKDKIVKFVNDYNTLIKNLNTTINTKHDRSYDPLTADQKKDMKDTEITLWEGKVKAGQLYKDSDISRITDSLKQSMRTLISDSGLSLEQIGIKPVKDYSGVNNGTFTIDEEKLTKALGDNTENVAKLFTTSSPTKEELDALPSDEARTKRKNQTGILSKLKDTMNQEIMRSDSALAMKVGIEGTSTFTNNTLTKSISDYENKIKDMQKDLATREQALYSKYSTLETMMNKFNSQQSSLASLLGK</sequence>
<dbReference type="RefSeq" id="WP_090089513.1">
    <property type="nucleotide sequence ID" value="NZ_FOMG01000006.1"/>
</dbReference>
<evidence type="ECO:0000313" key="9">
    <source>
        <dbReference type="Proteomes" id="UP000199263"/>
    </source>
</evidence>
<dbReference type="GO" id="GO:0009421">
    <property type="term" value="C:bacterial-type flagellum filament cap"/>
    <property type="evidence" value="ECO:0007669"/>
    <property type="project" value="InterPro"/>
</dbReference>
<keyword evidence="8" id="KW-0966">Cell projection</keyword>
<dbReference type="Pfam" id="PF07195">
    <property type="entry name" value="FliD_C"/>
    <property type="match status" value="1"/>
</dbReference>
<evidence type="ECO:0000313" key="8">
    <source>
        <dbReference type="EMBL" id="SFC60659.1"/>
    </source>
</evidence>
<evidence type="ECO:0000256" key="2">
    <source>
        <dbReference type="ARBA" id="ARBA00011255"/>
    </source>
</evidence>
<dbReference type="OrthoDB" id="9776025at2"/>
<dbReference type="GO" id="GO:0007155">
    <property type="term" value="P:cell adhesion"/>
    <property type="evidence" value="ECO:0007669"/>
    <property type="project" value="InterPro"/>
</dbReference>
<keyword evidence="5" id="KW-0964">Secreted</keyword>
<dbReference type="InterPro" id="IPR010809">
    <property type="entry name" value="FliD_C"/>
</dbReference>
<comment type="function">
    <text evidence="5">Required for morphogenesis and for the elongation of the flagellar filament by facilitating polymerization of the flagellin monomers at the tip of growing filament. Forms a capping structure, which prevents flagellin subunits (transported through the central channel of the flagellum) from leaking out without polymerization at the distal end.</text>
</comment>